<gene>
    <name evidence="3" type="ORF">OE88DRAFT_1661332</name>
</gene>
<keyword evidence="1" id="KW-0472">Membrane</keyword>
<feature type="transmembrane region" description="Helical" evidence="1">
    <location>
        <begin position="38"/>
        <end position="57"/>
    </location>
</feature>
<evidence type="ECO:0000313" key="4">
    <source>
        <dbReference type="Proteomes" id="UP000305948"/>
    </source>
</evidence>
<keyword evidence="4" id="KW-1185">Reference proteome</keyword>
<dbReference type="OrthoDB" id="3263649at2759"/>
<dbReference type="Proteomes" id="UP000305948">
    <property type="component" value="Unassembled WGS sequence"/>
</dbReference>
<keyword evidence="1" id="KW-0812">Transmembrane</keyword>
<sequence length="106" mass="12161">MINLSAAAATTWLVYDIVITLDQEIKFTWRSRWTIPKSLYIIVRYFTLANMLLYLIVNTNTNAPLAVGSVKMCHFWKSFVTPNTLAVQTLAILLVFFRPGVDDSFR</sequence>
<dbReference type="Pfam" id="PF20151">
    <property type="entry name" value="DUF6533"/>
    <property type="match status" value="1"/>
</dbReference>
<proteinExistence type="predicted"/>
<accession>A0A5C3MYI2</accession>
<protein>
    <recommendedName>
        <fullName evidence="2">DUF6533 domain-containing protein</fullName>
    </recommendedName>
</protein>
<dbReference type="InterPro" id="IPR045340">
    <property type="entry name" value="DUF6533"/>
</dbReference>
<name>A0A5C3MYI2_9AGAM</name>
<evidence type="ECO:0000259" key="2">
    <source>
        <dbReference type="Pfam" id="PF20151"/>
    </source>
</evidence>
<feature type="domain" description="DUF6533" evidence="2">
    <location>
        <begin position="6"/>
        <end position="49"/>
    </location>
</feature>
<organism evidence="3 4">
    <name type="scientific">Heliocybe sulcata</name>
    <dbReference type="NCBI Taxonomy" id="5364"/>
    <lineage>
        <taxon>Eukaryota</taxon>
        <taxon>Fungi</taxon>
        <taxon>Dikarya</taxon>
        <taxon>Basidiomycota</taxon>
        <taxon>Agaricomycotina</taxon>
        <taxon>Agaricomycetes</taxon>
        <taxon>Gloeophyllales</taxon>
        <taxon>Gloeophyllaceae</taxon>
        <taxon>Heliocybe</taxon>
    </lineage>
</organism>
<evidence type="ECO:0000313" key="3">
    <source>
        <dbReference type="EMBL" id="TFK49922.1"/>
    </source>
</evidence>
<evidence type="ECO:0000256" key="1">
    <source>
        <dbReference type="SAM" id="Phobius"/>
    </source>
</evidence>
<feature type="transmembrane region" description="Helical" evidence="1">
    <location>
        <begin position="78"/>
        <end position="97"/>
    </location>
</feature>
<reference evidence="3 4" key="1">
    <citation type="journal article" date="2019" name="Nat. Ecol. Evol.">
        <title>Megaphylogeny resolves global patterns of mushroom evolution.</title>
        <authorList>
            <person name="Varga T."/>
            <person name="Krizsan K."/>
            <person name="Foldi C."/>
            <person name="Dima B."/>
            <person name="Sanchez-Garcia M."/>
            <person name="Sanchez-Ramirez S."/>
            <person name="Szollosi G.J."/>
            <person name="Szarkandi J.G."/>
            <person name="Papp V."/>
            <person name="Albert L."/>
            <person name="Andreopoulos W."/>
            <person name="Angelini C."/>
            <person name="Antonin V."/>
            <person name="Barry K.W."/>
            <person name="Bougher N.L."/>
            <person name="Buchanan P."/>
            <person name="Buyck B."/>
            <person name="Bense V."/>
            <person name="Catcheside P."/>
            <person name="Chovatia M."/>
            <person name="Cooper J."/>
            <person name="Damon W."/>
            <person name="Desjardin D."/>
            <person name="Finy P."/>
            <person name="Geml J."/>
            <person name="Haridas S."/>
            <person name="Hughes K."/>
            <person name="Justo A."/>
            <person name="Karasinski D."/>
            <person name="Kautmanova I."/>
            <person name="Kiss B."/>
            <person name="Kocsube S."/>
            <person name="Kotiranta H."/>
            <person name="LaButti K.M."/>
            <person name="Lechner B.E."/>
            <person name="Liimatainen K."/>
            <person name="Lipzen A."/>
            <person name="Lukacs Z."/>
            <person name="Mihaltcheva S."/>
            <person name="Morgado L.N."/>
            <person name="Niskanen T."/>
            <person name="Noordeloos M.E."/>
            <person name="Ohm R.A."/>
            <person name="Ortiz-Santana B."/>
            <person name="Ovrebo C."/>
            <person name="Racz N."/>
            <person name="Riley R."/>
            <person name="Savchenko A."/>
            <person name="Shiryaev A."/>
            <person name="Soop K."/>
            <person name="Spirin V."/>
            <person name="Szebenyi C."/>
            <person name="Tomsovsky M."/>
            <person name="Tulloss R.E."/>
            <person name="Uehling J."/>
            <person name="Grigoriev I.V."/>
            <person name="Vagvolgyi C."/>
            <person name="Papp T."/>
            <person name="Martin F.M."/>
            <person name="Miettinen O."/>
            <person name="Hibbett D.S."/>
            <person name="Nagy L.G."/>
        </authorList>
    </citation>
    <scope>NUCLEOTIDE SEQUENCE [LARGE SCALE GENOMIC DNA]</scope>
    <source>
        <strain evidence="3 4">OMC1185</strain>
    </source>
</reference>
<keyword evidence="1" id="KW-1133">Transmembrane helix</keyword>
<dbReference type="EMBL" id="ML213514">
    <property type="protein sequence ID" value="TFK49922.1"/>
    <property type="molecule type" value="Genomic_DNA"/>
</dbReference>
<dbReference type="AlphaFoldDB" id="A0A5C3MYI2"/>